<dbReference type="OrthoDB" id="5985073at2759"/>
<evidence type="ECO:0000256" key="1">
    <source>
        <dbReference type="ARBA" id="ARBA00010236"/>
    </source>
</evidence>
<dbReference type="Gene3D" id="3.40.50.300">
    <property type="entry name" value="P-loop containing nucleotide triphosphate hydrolases"/>
    <property type="match status" value="1"/>
</dbReference>
<dbReference type="InterPro" id="IPR027417">
    <property type="entry name" value="P-loop_NTPase"/>
</dbReference>
<dbReference type="AlphaFoldDB" id="A0A1S3JZY6"/>
<dbReference type="PANTHER" id="PTHR45964">
    <property type="entry name" value="WSCD FAMILY MEMBER CG9164"/>
    <property type="match status" value="1"/>
</dbReference>
<reference evidence="4" key="1">
    <citation type="submission" date="2025-08" db="UniProtKB">
        <authorList>
            <consortium name="RefSeq"/>
        </authorList>
    </citation>
    <scope>IDENTIFICATION</scope>
    <source>
        <tissue evidence="4">Gonads</tissue>
    </source>
</reference>
<accession>A0A1S3JZY6</accession>
<dbReference type="InParanoid" id="A0A1S3JZY6"/>
<protein>
    <submittedName>
        <fullName evidence="4">WSC domain-containing protein 1</fullName>
    </submittedName>
</protein>
<evidence type="ECO:0000313" key="4">
    <source>
        <dbReference type="RefSeq" id="XP_013415664.1"/>
    </source>
</evidence>
<dbReference type="GeneID" id="106177446"/>
<dbReference type="SUPFAM" id="SSF52540">
    <property type="entry name" value="P-loop containing nucleoside triphosphate hydrolases"/>
    <property type="match status" value="1"/>
</dbReference>
<dbReference type="KEGG" id="lak:106177446"/>
<dbReference type="RefSeq" id="XP_013415664.1">
    <property type="nucleotide sequence ID" value="XM_013560210.1"/>
</dbReference>
<evidence type="ECO:0000313" key="3">
    <source>
        <dbReference type="Proteomes" id="UP000085678"/>
    </source>
</evidence>
<dbReference type="InterPro" id="IPR051589">
    <property type="entry name" value="Sialate-O-sulfotransferase"/>
</dbReference>
<proteinExistence type="inferred from homology"/>
<sequence length="222" mass="26034">MGSGSTWTQHLVNSAVCPGYQCNSKVQPEGFNKRYMDLLALRKCHHMIELCDHPGIEKIILLVRNPLDALVANFNHKRVGRRSEVTDWSTDSRLWQKFLDGDKLDQWKNIYASHLTQNTTCTPKPHTKTYLLRYENLKNDLSGELRRLYEFLDVNISDNRFQEIMNDSEGCFHRKTSSKSVEKKSQNYSMNRFSPDKIKKLQRDEKLVNDLLKKYKVENYDG</sequence>
<name>A0A1S3JZY6_LINAN</name>
<dbReference type="Proteomes" id="UP000085678">
    <property type="component" value="Unplaced"/>
</dbReference>
<dbReference type="PANTHER" id="PTHR45964:SF9">
    <property type="entry name" value="SULFOTRANSFERASE"/>
    <property type="match status" value="1"/>
</dbReference>
<organism evidence="3 4">
    <name type="scientific">Lingula anatina</name>
    <name type="common">Brachiopod</name>
    <name type="synonym">Lingula unguis</name>
    <dbReference type="NCBI Taxonomy" id="7574"/>
    <lineage>
        <taxon>Eukaryota</taxon>
        <taxon>Metazoa</taxon>
        <taxon>Spiralia</taxon>
        <taxon>Lophotrochozoa</taxon>
        <taxon>Brachiopoda</taxon>
        <taxon>Linguliformea</taxon>
        <taxon>Lingulata</taxon>
        <taxon>Lingulida</taxon>
        <taxon>Linguloidea</taxon>
        <taxon>Lingulidae</taxon>
        <taxon>Lingula</taxon>
    </lineage>
</organism>
<dbReference type="GO" id="GO:0008146">
    <property type="term" value="F:sulfotransferase activity"/>
    <property type="evidence" value="ECO:0007669"/>
    <property type="project" value="InterPro"/>
</dbReference>
<comment type="similarity">
    <text evidence="1">Belongs to the WSCD family.</text>
</comment>
<dbReference type="Pfam" id="PF00685">
    <property type="entry name" value="Sulfotransfer_1"/>
    <property type="match status" value="1"/>
</dbReference>
<keyword evidence="3" id="KW-1185">Reference proteome</keyword>
<dbReference type="InterPro" id="IPR000863">
    <property type="entry name" value="Sulfotransferase_dom"/>
</dbReference>
<dbReference type="STRING" id="7574.A0A1S3JZY6"/>
<evidence type="ECO:0000259" key="2">
    <source>
        <dbReference type="Pfam" id="PF00685"/>
    </source>
</evidence>
<gene>
    <name evidence="4" type="primary">LOC106177446</name>
</gene>
<feature type="domain" description="Sulfotransferase" evidence="2">
    <location>
        <begin position="58"/>
        <end position="185"/>
    </location>
</feature>